<feature type="repeat" description="Solcar" evidence="10">
    <location>
        <begin position="87"/>
        <end position="171"/>
    </location>
</feature>
<dbReference type="EMBL" id="VVIM01000009">
    <property type="protein sequence ID" value="KAB0793626.1"/>
    <property type="molecule type" value="Genomic_DNA"/>
</dbReference>
<evidence type="ECO:0000256" key="11">
    <source>
        <dbReference type="RuleBase" id="RU000488"/>
    </source>
</evidence>
<dbReference type="EMBL" id="GEZM01054443">
    <property type="protein sequence ID" value="JAV73643.1"/>
    <property type="molecule type" value="Transcribed_RNA"/>
</dbReference>
<evidence type="ECO:0000256" key="4">
    <source>
        <dbReference type="ARBA" id="ARBA00022692"/>
    </source>
</evidence>
<proteinExistence type="inferred from homology"/>
<dbReference type="InterPro" id="IPR023395">
    <property type="entry name" value="MCP_dom_sf"/>
</dbReference>
<accession>A0A1Y1LL59</accession>
<feature type="repeat" description="Solcar" evidence="10">
    <location>
        <begin position="182"/>
        <end position="269"/>
    </location>
</feature>
<evidence type="ECO:0000256" key="6">
    <source>
        <dbReference type="ARBA" id="ARBA00022792"/>
    </source>
</evidence>
<comment type="subcellular location">
    <subcellularLocation>
        <location evidence="1">Mitochondrion inner membrane</location>
        <topology evidence="1">Multi-pass membrane protein</topology>
    </subcellularLocation>
</comment>
<dbReference type="PANTHER" id="PTHR45667">
    <property type="entry name" value="S-ADENOSYLMETHIONINE MITOCHONDRIAL CARRIER PROTEIN"/>
    <property type="match status" value="1"/>
</dbReference>
<dbReference type="Proteomes" id="UP000327044">
    <property type="component" value="Unassembled WGS sequence"/>
</dbReference>
<dbReference type="GO" id="GO:0005743">
    <property type="term" value="C:mitochondrial inner membrane"/>
    <property type="evidence" value="ECO:0007669"/>
    <property type="project" value="UniProtKB-SubCell"/>
</dbReference>
<dbReference type="FunCoup" id="A0A1Y1LL59">
    <property type="interactions" value="823"/>
</dbReference>
<evidence type="ECO:0000256" key="1">
    <source>
        <dbReference type="ARBA" id="ARBA00004448"/>
    </source>
</evidence>
<keyword evidence="5" id="KW-0677">Repeat</keyword>
<dbReference type="EMBL" id="GEZM01054434">
    <property type="protein sequence ID" value="JAV73656.1"/>
    <property type="molecule type" value="Transcribed_RNA"/>
</dbReference>
<evidence type="ECO:0000256" key="9">
    <source>
        <dbReference type="ARBA" id="ARBA00023136"/>
    </source>
</evidence>
<dbReference type="EMBL" id="GEZM01054433">
    <property type="protein sequence ID" value="JAV73657.1"/>
    <property type="molecule type" value="Transcribed_RNA"/>
</dbReference>
<evidence type="ECO:0000256" key="10">
    <source>
        <dbReference type="PROSITE-ProRule" id="PRU00282"/>
    </source>
</evidence>
<reference evidence="14 15" key="2">
    <citation type="journal article" date="2018" name="Elife">
        <title>Firefly genomes illuminate parallel origins of bioluminescence in beetles.</title>
        <authorList>
            <person name="Fallon T.R."/>
            <person name="Lower S.E."/>
            <person name="Chang C.H."/>
            <person name="Bessho-Uehara M."/>
            <person name="Martin G.J."/>
            <person name="Bewick A.J."/>
            <person name="Behringer M."/>
            <person name="Debat H.J."/>
            <person name="Wong I."/>
            <person name="Day J.C."/>
            <person name="Suvorov A."/>
            <person name="Silva C.J."/>
            <person name="Stanger-Hall K.F."/>
            <person name="Hall D.W."/>
            <person name="Schmitz R.J."/>
            <person name="Nelson D.R."/>
            <person name="Lewis S.M."/>
            <person name="Shigenobu S."/>
            <person name="Bybee S.M."/>
            <person name="Larracuente A.M."/>
            <person name="Oba Y."/>
            <person name="Weng J.K."/>
        </authorList>
    </citation>
    <scope>NUCLEOTIDE SEQUENCE [LARGE SCALE GENOMIC DNA]</scope>
    <source>
        <strain evidence="14">1611_PpyrPB1</strain>
        <tissue evidence="14">Whole body</tissue>
    </source>
</reference>
<evidence type="ECO:0000313" key="14">
    <source>
        <dbReference type="EMBL" id="KAB0793626.1"/>
    </source>
</evidence>
<dbReference type="FunFam" id="1.50.40.10:FF:000018">
    <property type="entry name" value="S-adenosylmethionine mitochondrial carrier protein-like"/>
    <property type="match status" value="1"/>
</dbReference>
<dbReference type="InParanoid" id="A0A1Y1LL59"/>
<feature type="transmembrane region" description="Helical" evidence="12">
    <location>
        <begin position="6"/>
        <end position="26"/>
    </location>
</feature>
<dbReference type="Pfam" id="PF00153">
    <property type="entry name" value="Mito_carr"/>
    <property type="match status" value="4"/>
</dbReference>
<protein>
    <recommendedName>
        <fullName evidence="16">S-adenosylmethionine mitochondrial carrier protein</fullName>
    </recommendedName>
</protein>
<evidence type="ECO:0000256" key="5">
    <source>
        <dbReference type="ARBA" id="ARBA00022737"/>
    </source>
</evidence>
<reference evidence="13" key="1">
    <citation type="journal article" date="2016" name="Sci. Rep.">
        <title>Molecular characterization of firefly nuptial gifts: a multi-omics approach sheds light on postcopulatory sexual selection.</title>
        <authorList>
            <person name="Al-Wathiqui N."/>
            <person name="Fallon T.R."/>
            <person name="South A."/>
            <person name="Weng J.K."/>
            <person name="Lewis S.M."/>
        </authorList>
    </citation>
    <scope>NUCLEOTIDE SEQUENCE</scope>
</reference>
<keyword evidence="6" id="KW-0999">Mitochondrion inner membrane</keyword>
<gene>
    <name evidence="14" type="ORF">PPYR_13246</name>
</gene>
<organism evidence="13">
    <name type="scientific">Photinus pyralis</name>
    <name type="common">Common eastern firefly</name>
    <name type="synonym">Lampyris pyralis</name>
    <dbReference type="NCBI Taxonomy" id="7054"/>
    <lineage>
        <taxon>Eukaryota</taxon>
        <taxon>Metazoa</taxon>
        <taxon>Ecdysozoa</taxon>
        <taxon>Arthropoda</taxon>
        <taxon>Hexapoda</taxon>
        <taxon>Insecta</taxon>
        <taxon>Pterygota</taxon>
        <taxon>Neoptera</taxon>
        <taxon>Endopterygota</taxon>
        <taxon>Coleoptera</taxon>
        <taxon>Polyphaga</taxon>
        <taxon>Elateriformia</taxon>
        <taxon>Elateroidea</taxon>
        <taxon>Lampyridae</taxon>
        <taxon>Lampyrinae</taxon>
        <taxon>Photinus</taxon>
    </lineage>
</organism>
<evidence type="ECO:0000256" key="3">
    <source>
        <dbReference type="ARBA" id="ARBA00022448"/>
    </source>
</evidence>
<evidence type="ECO:0000313" key="13">
    <source>
        <dbReference type="EMBL" id="JAV73651.1"/>
    </source>
</evidence>
<keyword evidence="15" id="KW-1185">Reference proteome</keyword>
<dbReference type="SUPFAM" id="SSF103506">
    <property type="entry name" value="Mitochondrial carrier"/>
    <property type="match status" value="1"/>
</dbReference>
<dbReference type="EMBL" id="GEZM01054437">
    <property type="protein sequence ID" value="JAV73651.1"/>
    <property type="molecule type" value="Transcribed_RNA"/>
</dbReference>
<keyword evidence="3 11" id="KW-0813">Transport</keyword>
<evidence type="ECO:0000256" key="2">
    <source>
        <dbReference type="ARBA" id="ARBA00006375"/>
    </source>
</evidence>
<name>A0A1Y1LL59_PHOPY</name>
<evidence type="ECO:0008006" key="16">
    <source>
        <dbReference type="Google" id="ProtNLM"/>
    </source>
</evidence>
<reference evidence="14" key="3">
    <citation type="submission" date="2019-08" db="EMBL/GenBank/DDBJ databases">
        <authorList>
            <consortium name="Photinus pyralis genome working group"/>
            <person name="Fallon T.R."/>
            <person name="Sander Lower S.E."/>
            <person name="Weng J.-K."/>
        </authorList>
    </citation>
    <scope>NUCLEOTIDE SEQUENCE</scope>
    <source>
        <strain evidence="14">1611_PpyrPB1</strain>
        <tissue evidence="14">Whole body</tissue>
    </source>
</reference>
<dbReference type="InterPro" id="IPR018108">
    <property type="entry name" value="MCP_transmembrane"/>
</dbReference>
<feature type="repeat" description="Solcar" evidence="10">
    <location>
        <begin position="5"/>
        <end position="78"/>
    </location>
</feature>
<keyword evidence="7 12" id="KW-1133">Transmembrane helix</keyword>
<dbReference type="PROSITE" id="PS50920">
    <property type="entry name" value="SOLCAR"/>
    <property type="match status" value="3"/>
</dbReference>
<evidence type="ECO:0000313" key="15">
    <source>
        <dbReference type="Proteomes" id="UP000327044"/>
    </source>
</evidence>
<dbReference type="AlphaFoldDB" id="A0A1Y1LL59"/>
<keyword evidence="8" id="KW-0496">Mitochondrion</keyword>
<dbReference type="EMBL" id="GEZM01054439">
    <property type="protein sequence ID" value="JAV73649.1"/>
    <property type="molecule type" value="Transcribed_RNA"/>
</dbReference>
<comment type="similarity">
    <text evidence="2 11">Belongs to the mitochondrial carrier (TC 2.A.29) family.</text>
</comment>
<dbReference type="OrthoDB" id="276989at2759"/>
<evidence type="ECO:0000256" key="12">
    <source>
        <dbReference type="SAM" id="Phobius"/>
    </source>
</evidence>
<sequence length="280" mass="31094">MNDRKLYLSSLFGGGMAGLSVDMILFPLDTIKTRLQSATGFYKAGGFNGIYRGIGPQFIGSVPQAALFFCTYEFFKAKVHPLVSSRYHPFVHMGGAAIAEVISCLIRVPVEVVKQRRQTGCHSRSSMKIAIDAYRQEGVFKGLYRGFGSTIAREIPFSFIQFPLWEYLKVVYLRNVKKQKELHSYEVALCGSIAGGTAAALTTPLDVVKTRIMLADHKHVTNLKASAMFLTVYNENGLRGLFAGFVPRVMWITLGGCIFFGVYDFSSRTCSDILETNLFS</sequence>
<keyword evidence="9 10" id="KW-0472">Membrane</keyword>
<dbReference type="Gene3D" id="1.50.40.10">
    <property type="entry name" value="Mitochondrial carrier domain"/>
    <property type="match status" value="1"/>
</dbReference>
<dbReference type="EMBL" id="GEZM01054435">
    <property type="protein sequence ID" value="JAV73654.1"/>
    <property type="molecule type" value="Transcribed_RNA"/>
</dbReference>
<evidence type="ECO:0000256" key="7">
    <source>
        <dbReference type="ARBA" id="ARBA00022989"/>
    </source>
</evidence>
<evidence type="ECO:0000256" key="8">
    <source>
        <dbReference type="ARBA" id="ARBA00023128"/>
    </source>
</evidence>
<keyword evidence="4 10" id="KW-0812">Transmembrane</keyword>